<feature type="compositionally biased region" description="Basic and acidic residues" evidence="1">
    <location>
        <begin position="22"/>
        <end position="31"/>
    </location>
</feature>
<organism evidence="2">
    <name type="scientific">Gaeumannomyces tritici (strain R3-111a-1)</name>
    <name type="common">Wheat and barley take-all root rot fungus</name>
    <name type="synonym">Gaeumannomyces graminis var. tritici</name>
    <dbReference type="NCBI Taxonomy" id="644352"/>
    <lineage>
        <taxon>Eukaryota</taxon>
        <taxon>Fungi</taxon>
        <taxon>Dikarya</taxon>
        <taxon>Ascomycota</taxon>
        <taxon>Pezizomycotina</taxon>
        <taxon>Sordariomycetes</taxon>
        <taxon>Sordariomycetidae</taxon>
        <taxon>Magnaporthales</taxon>
        <taxon>Magnaporthaceae</taxon>
        <taxon>Gaeumannomyces</taxon>
    </lineage>
</organism>
<feature type="region of interest" description="Disordered" evidence="1">
    <location>
        <begin position="1"/>
        <end position="83"/>
    </location>
</feature>
<dbReference type="AlphaFoldDB" id="J3P082"/>
<feature type="compositionally biased region" description="Pro residues" evidence="1">
    <location>
        <begin position="1"/>
        <end position="10"/>
    </location>
</feature>
<reference evidence="3" key="5">
    <citation type="submission" date="2018-04" db="UniProtKB">
        <authorList>
            <consortium name="EnsemblFungi"/>
        </authorList>
    </citation>
    <scope>IDENTIFICATION</scope>
    <source>
        <strain evidence="3">R3-111a-1</strain>
    </source>
</reference>
<keyword evidence="4" id="KW-1185">Reference proteome</keyword>
<dbReference type="Proteomes" id="UP000006039">
    <property type="component" value="Unassembled WGS sequence"/>
</dbReference>
<dbReference type="HOGENOM" id="CLU_2073314_0_0_1"/>
<reference evidence="4" key="1">
    <citation type="submission" date="2010-07" db="EMBL/GenBank/DDBJ databases">
        <title>The genome sequence of Gaeumannomyces graminis var. tritici strain R3-111a-1.</title>
        <authorList>
            <consortium name="The Broad Institute Genome Sequencing Platform"/>
            <person name="Ma L.-J."/>
            <person name="Dead R."/>
            <person name="Young S."/>
            <person name="Zeng Q."/>
            <person name="Koehrsen M."/>
            <person name="Alvarado L."/>
            <person name="Berlin A."/>
            <person name="Chapman S.B."/>
            <person name="Chen Z."/>
            <person name="Freedman E."/>
            <person name="Gellesch M."/>
            <person name="Goldberg J."/>
            <person name="Griggs A."/>
            <person name="Gujja S."/>
            <person name="Heilman E.R."/>
            <person name="Heiman D."/>
            <person name="Hepburn T."/>
            <person name="Howarth C."/>
            <person name="Jen D."/>
            <person name="Larson L."/>
            <person name="Mehta T."/>
            <person name="Neiman D."/>
            <person name="Pearson M."/>
            <person name="Roberts A."/>
            <person name="Saif S."/>
            <person name="Shea T."/>
            <person name="Shenoy N."/>
            <person name="Sisk P."/>
            <person name="Stolte C."/>
            <person name="Sykes S."/>
            <person name="Walk T."/>
            <person name="White J."/>
            <person name="Yandava C."/>
            <person name="Haas B."/>
            <person name="Nusbaum C."/>
            <person name="Birren B."/>
        </authorList>
    </citation>
    <scope>NUCLEOTIDE SEQUENCE [LARGE SCALE GENOMIC DNA]</scope>
    <source>
        <strain evidence="4">R3-111a-1</strain>
    </source>
</reference>
<proteinExistence type="predicted"/>
<dbReference type="RefSeq" id="XP_009223015.1">
    <property type="nucleotide sequence ID" value="XM_009224751.1"/>
</dbReference>
<evidence type="ECO:0000313" key="4">
    <source>
        <dbReference type="Proteomes" id="UP000006039"/>
    </source>
</evidence>
<dbReference type="EnsemblFungi" id="EJT77015">
    <property type="protein sequence ID" value="EJT77015"/>
    <property type="gene ID" value="GGTG_06929"/>
</dbReference>
<dbReference type="EMBL" id="GL385397">
    <property type="protein sequence ID" value="EJT77015.1"/>
    <property type="molecule type" value="Genomic_DNA"/>
</dbReference>
<accession>J3P082</accession>
<gene>
    <name evidence="3" type="primary">20347387</name>
    <name evidence="2" type="ORF">GGTG_06929</name>
</gene>
<feature type="compositionally biased region" description="Polar residues" evidence="1">
    <location>
        <begin position="58"/>
        <end position="69"/>
    </location>
</feature>
<reference evidence="2" key="2">
    <citation type="submission" date="2010-07" db="EMBL/GenBank/DDBJ databases">
        <authorList>
            <consortium name="The Broad Institute Genome Sequencing Platform"/>
            <consortium name="Broad Institute Genome Sequencing Center for Infectious Disease"/>
            <person name="Ma L.-J."/>
            <person name="Dead R."/>
            <person name="Young S."/>
            <person name="Zeng Q."/>
            <person name="Koehrsen M."/>
            <person name="Alvarado L."/>
            <person name="Berlin A."/>
            <person name="Chapman S.B."/>
            <person name="Chen Z."/>
            <person name="Freedman E."/>
            <person name="Gellesch M."/>
            <person name="Goldberg J."/>
            <person name="Griggs A."/>
            <person name="Gujja S."/>
            <person name="Heilman E.R."/>
            <person name="Heiman D."/>
            <person name="Hepburn T."/>
            <person name="Howarth C."/>
            <person name="Jen D."/>
            <person name="Larson L."/>
            <person name="Mehta T."/>
            <person name="Neiman D."/>
            <person name="Pearson M."/>
            <person name="Roberts A."/>
            <person name="Saif S."/>
            <person name="Shea T."/>
            <person name="Shenoy N."/>
            <person name="Sisk P."/>
            <person name="Stolte C."/>
            <person name="Sykes S."/>
            <person name="Walk T."/>
            <person name="White J."/>
            <person name="Yandava C."/>
            <person name="Haas B."/>
            <person name="Nusbaum C."/>
            <person name="Birren B."/>
        </authorList>
    </citation>
    <scope>NUCLEOTIDE SEQUENCE</scope>
    <source>
        <strain evidence="2">R3-111a-1</strain>
    </source>
</reference>
<sequence length="118" mass="12572">MTMRPTPSPPRSQARATSVTTVDHRGSKDRAGGSPARSLNLPTWASASVARGREKRSSQQTPTSGQPNQPASPPMSGPPLELDKSSTFCLGLTAYTRTACLLAFPITAEHSHIDGPWF</sequence>
<dbReference type="GeneID" id="20347387"/>
<evidence type="ECO:0000256" key="1">
    <source>
        <dbReference type="SAM" id="MobiDB-lite"/>
    </source>
</evidence>
<evidence type="ECO:0000313" key="2">
    <source>
        <dbReference type="EMBL" id="EJT77015.1"/>
    </source>
</evidence>
<name>J3P082_GAET3</name>
<dbReference type="VEuPathDB" id="FungiDB:GGTG_06929"/>
<evidence type="ECO:0000313" key="3">
    <source>
        <dbReference type="EnsemblFungi" id="EJT77015"/>
    </source>
</evidence>
<protein>
    <submittedName>
        <fullName evidence="2 3">Uncharacterized protein</fullName>
    </submittedName>
</protein>
<reference evidence="3" key="4">
    <citation type="journal article" date="2015" name="G3 (Bethesda)">
        <title>Genome sequences of three phytopathogenic species of the Magnaporthaceae family of fungi.</title>
        <authorList>
            <person name="Okagaki L.H."/>
            <person name="Nunes C.C."/>
            <person name="Sailsbery J."/>
            <person name="Clay B."/>
            <person name="Brown D."/>
            <person name="John T."/>
            <person name="Oh Y."/>
            <person name="Young N."/>
            <person name="Fitzgerald M."/>
            <person name="Haas B.J."/>
            <person name="Zeng Q."/>
            <person name="Young S."/>
            <person name="Adiconis X."/>
            <person name="Fan L."/>
            <person name="Levin J.Z."/>
            <person name="Mitchell T.K."/>
            <person name="Okubara P.A."/>
            <person name="Farman M.L."/>
            <person name="Kohn L.M."/>
            <person name="Birren B."/>
            <person name="Ma L.-J."/>
            <person name="Dean R.A."/>
        </authorList>
    </citation>
    <scope>NUCLEOTIDE SEQUENCE</scope>
    <source>
        <strain evidence="3">R3-111a-1</strain>
    </source>
</reference>
<reference evidence="2" key="3">
    <citation type="submission" date="2010-09" db="EMBL/GenBank/DDBJ databases">
        <title>Annotation of Gaeumannomyces graminis var. tritici R3-111a-1.</title>
        <authorList>
            <consortium name="The Broad Institute Genome Sequencing Platform"/>
            <person name="Ma L.-J."/>
            <person name="Dead R."/>
            <person name="Young S.K."/>
            <person name="Zeng Q."/>
            <person name="Gargeya S."/>
            <person name="Fitzgerald M."/>
            <person name="Haas B."/>
            <person name="Abouelleil A."/>
            <person name="Alvarado L."/>
            <person name="Arachchi H.M."/>
            <person name="Berlin A."/>
            <person name="Brown A."/>
            <person name="Chapman S.B."/>
            <person name="Chen Z."/>
            <person name="Dunbar C."/>
            <person name="Freedman E."/>
            <person name="Gearin G."/>
            <person name="Gellesch M."/>
            <person name="Goldberg J."/>
            <person name="Griggs A."/>
            <person name="Gujja S."/>
            <person name="Heiman D."/>
            <person name="Howarth C."/>
            <person name="Larson L."/>
            <person name="Lui A."/>
            <person name="MacDonald P.J.P."/>
            <person name="Mehta T."/>
            <person name="Montmayeur A."/>
            <person name="Murphy C."/>
            <person name="Neiman D."/>
            <person name="Pearson M."/>
            <person name="Priest M."/>
            <person name="Roberts A."/>
            <person name="Saif S."/>
            <person name="Shea T."/>
            <person name="Shenoy N."/>
            <person name="Sisk P."/>
            <person name="Stolte C."/>
            <person name="Sykes S."/>
            <person name="Yandava C."/>
            <person name="Wortman J."/>
            <person name="Nusbaum C."/>
            <person name="Birren B."/>
        </authorList>
    </citation>
    <scope>NUCLEOTIDE SEQUENCE</scope>
    <source>
        <strain evidence="2">R3-111a-1</strain>
    </source>
</reference>